<dbReference type="PANTHER" id="PTHR43854:SF1">
    <property type="entry name" value="INDOLEPYRUVATE OXIDOREDUCTASE SUBUNIT IORB"/>
    <property type="match status" value="1"/>
</dbReference>
<dbReference type="Proteomes" id="UP000030624">
    <property type="component" value="Chromosome"/>
</dbReference>
<dbReference type="eggNOG" id="arCOG01602">
    <property type="taxonomic scope" value="Archaea"/>
</dbReference>
<dbReference type="InterPro" id="IPR002869">
    <property type="entry name" value="Pyrv_flavodox_OxRed_cen"/>
</dbReference>
<gene>
    <name evidence="3" type="ORF">GACE_0140</name>
</gene>
<dbReference type="InterPro" id="IPR019752">
    <property type="entry name" value="Pyrv/ketoisovalerate_OxRed_cat"/>
</dbReference>
<reference evidence="3 4" key="1">
    <citation type="journal article" date="2015" name="Appl. Environ. Microbiol.">
        <title>The Geoglobus acetivorans genome: Fe(III) reduction, acetate utilization, autotrophic growth, and degradation of aromatic compounds in a hyperthermophilic archaeon.</title>
        <authorList>
            <person name="Mardanov A.V."/>
            <person name="Slododkina G.B."/>
            <person name="Slobodkin A.I."/>
            <person name="Beletsky A.V."/>
            <person name="Gavrilov S.N."/>
            <person name="Kublanov I.V."/>
            <person name="Bonch-Osmolovskaya E.A."/>
            <person name="Skryabin K.G."/>
            <person name="Ravin N.V."/>
        </authorList>
    </citation>
    <scope>NUCLEOTIDE SEQUENCE [LARGE SCALE GENOMIC DNA]</scope>
    <source>
        <strain evidence="3 4">SBH6</strain>
    </source>
</reference>
<protein>
    <submittedName>
        <fullName evidence="3">Indoleyruvate:ferredoxin oxidoreductase beta subunit</fullName>
    </submittedName>
</protein>
<dbReference type="Pfam" id="PF01558">
    <property type="entry name" value="POR"/>
    <property type="match status" value="1"/>
</dbReference>
<dbReference type="STRING" id="565033.GACE_0140"/>
<dbReference type="Gene3D" id="3.40.920.10">
    <property type="entry name" value="Pyruvate-ferredoxin oxidoreductase, PFOR, domain III"/>
    <property type="match status" value="1"/>
</dbReference>
<sequence>MKVNILIVGVGGQGVLTTSGILARAAMEEGLNVVSAETHGMAQRGGSVEVHLRIGDVRSPLIPYGHADFIASLEPVEILRYGHYMGDNTVAVVNTRPISPPSVSTGVAKYPELEEIADRIRPHLGELYTVNASEIAERLAGTIQATNVVMAGILIGLGIPLKLNSVEKALGEVLPEKMVEANIKALREGFQLGEKLRK</sequence>
<dbReference type="InterPro" id="IPR052198">
    <property type="entry name" value="IorB_Oxidoreductase"/>
</dbReference>
<dbReference type="SUPFAM" id="SSF53323">
    <property type="entry name" value="Pyruvate-ferredoxin oxidoreductase, PFOR, domain III"/>
    <property type="match status" value="1"/>
</dbReference>
<evidence type="ECO:0000313" key="4">
    <source>
        <dbReference type="Proteomes" id="UP000030624"/>
    </source>
</evidence>
<dbReference type="GO" id="GO:0016903">
    <property type="term" value="F:oxidoreductase activity, acting on the aldehyde or oxo group of donors"/>
    <property type="evidence" value="ECO:0007669"/>
    <property type="project" value="InterPro"/>
</dbReference>
<dbReference type="EMBL" id="CP009552">
    <property type="protein sequence ID" value="AIY89197.1"/>
    <property type="molecule type" value="Genomic_DNA"/>
</dbReference>
<dbReference type="HOGENOM" id="CLU_087284_1_1_2"/>
<evidence type="ECO:0000259" key="2">
    <source>
        <dbReference type="Pfam" id="PF01558"/>
    </source>
</evidence>
<accession>A0A0A7GE23</accession>
<evidence type="ECO:0000313" key="3">
    <source>
        <dbReference type="EMBL" id="AIY89197.1"/>
    </source>
</evidence>
<name>A0A0A7GE23_GEOAI</name>
<dbReference type="AlphaFoldDB" id="A0A0A7GE23"/>
<dbReference type="KEGG" id="gac:GACE_0140"/>
<organism evidence="3 4">
    <name type="scientific">Geoglobus acetivorans</name>
    <dbReference type="NCBI Taxonomy" id="565033"/>
    <lineage>
        <taxon>Archaea</taxon>
        <taxon>Methanobacteriati</taxon>
        <taxon>Methanobacteriota</taxon>
        <taxon>Archaeoglobi</taxon>
        <taxon>Archaeoglobales</taxon>
        <taxon>Archaeoglobaceae</taxon>
        <taxon>Geoglobus</taxon>
    </lineage>
</organism>
<proteinExistence type="predicted"/>
<evidence type="ECO:0000256" key="1">
    <source>
        <dbReference type="ARBA" id="ARBA00023002"/>
    </source>
</evidence>
<keyword evidence="1" id="KW-0560">Oxidoreductase</keyword>
<feature type="domain" description="Pyruvate/ketoisovalerate oxidoreductase catalytic" evidence="2">
    <location>
        <begin position="11"/>
        <end position="191"/>
    </location>
</feature>
<dbReference type="PANTHER" id="PTHR43854">
    <property type="entry name" value="INDOLEPYRUVATE OXIDOREDUCTASE SUBUNIT IORB"/>
    <property type="match status" value="1"/>
</dbReference>